<dbReference type="EnsemblMetazoa" id="CJA09190.1">
    <property type="protein sequence ID" value="CJA09190.1"/>
    <property type="gene ID" value="WBGene00128394"/>
</dbReference>
<accession>A0A8R1HXQ9</accession>
<evidence type="ECO:0000313" key="2">
    <source>
        <dbReference type="Proteomes" id="UP000005237"/>
    </source>
</evidence>
<evidence type="ECO:0000313" key="1">
    <source>
        <dbReference type="EnsemblMetazoa" id="CJA09190.1"/>
    </source>
</evidence>
<proteinExistence type="predicted"/>
<keyword evidence="2" id="KW-1185">Reference proteome</keyword>
<reference evidence="2" key="1">
    <citation type="submission" date="2010-08" db="EMBL/GenBank/DDBJ databases">
        <authorList>
            <consortium name="Caenorhabditis japonica Sequencing Consortium"/>
            <person name="Wilson R.K."/>
        </authorList>
    </citation>
    <scope>NUCLEOTIDE SEQUENCE [LARGE SCALE GENOMIC DNA]</scope>
    <source>
        <strain evidence="2">DF5081</strain>
    </source>
</reference>
<name>A0A8R1HXQ9_CAEJA</name>
<reference evidence="1" key="2">
    <citation type="submission" date="2022-06" db="UniProtKB">
        <authorList>
            <consortium name="EnsemblMetazoa"/>
        </authorList>
    </citation>
    <scope>IDENTIFICATION</scope>
    <source>
        <strain evidence="1">DF5081</strain>
    </source>
</reference>
<dbReference type="AlphaFoldDB" id="A0A8R1HXQ9"/>
<sequence>MSGFAVGALVTVFDVSFQFCTVRNLVKIDVIFVSDHGLFPMDLSNWRHDDLFCQEAPNNCGNAKEI</sequence>
<dbReference type="Proteomes" id="UP000005237">
    <property type="component" value="Unassembled WGS sequence"/>
</dbReference>
<organism evidence="1 2">
    <name type="scientific">Caenorhabditis japonica</name>
    <dbReference type="NCBI Taxonomy" id="281687"/>
    <lineage>
        <taxon>Eukaryota</taxon>
        <taxon>Metazoa</taxon>
        <taxon>Ecdysozoa</taxon>
        <taxon>Nematoda</taxon>
        <taxon>Chromadorea</taxon>
        <taxon>Rhabditida</taxon>
        <taxon>Rhabditina</taxon>
        <taxon>Rhabditomorpha</taxon>
        <taxon>Rhabditoidea</taxon>
        <taxon>Rhabditidae</taxon>
        <taxon>Peloderinae</taxon>
        <taxon>Caenorhabditis</taxon>
    </lineage>
</organism>
<protein>
    <submittedName>
        <fullName evidence="1">Uncharacterized protein</fullName>
    </submittedName>
</protein>